<dbReference type="Proteomes" id="UP001209540">
    <property type="component" value="Unassembled WGS sequence"/>
</dbReference>
<evidence type="ECO:0000313" key="3">
    <source>
        <dbReference type="Proteomes" id="UP001209540"/>
    </source>
</evidence>
<proteinExistence type="predicted"/>
<sequence length="103" mass="11215">MQNISSIWLHTKAFVRNPMPNISSIIIATGVAVLAFATSRVASAPAATLQQGSQKENAIQDEQLEEIQPGAITEHVEKKGGDQGEGENAQPPPWWWPPDDIWA</sequence>
<reference evidence="2" key="2">
    <citation type="submission" date="2023-02" db="EMBL/GenBank/DDBJ databases">
        <authorList>
            <consortium name="DOE Joint Genome Institute"/>
            <person name="Mondo S.J."/>
            <person name="Chang Y."/>
            <person name="Wang Y."/>
            <person name="Ahrendt S."/>
            <person name="Andreopoulos W."/>
            <person name="Barry K."/>
            <person name="Beard J."/>
            <person name="Benny G.L."/>
            <person name="Blankenship S."/>
            <person name="Bonito G."/>
            <person name="Cuomo C."/>
            <person name="Desiro A."/>
            <person name="Gervers K.A."/>
            <person name="Hundley H."/>
            <person name="Kuo A."/>
            <person name="LaButti K."/>
            <person name="Lang B.F."/>
            <person name="Lipzen A."/>
            <person name="O'Donnell K."/>
            <person name="Pangilinan J."/>
            <person name="Reynolds N."/>
            <person name="Sandor L."/>
            <person name="Smith M.W."/>
            <person name="Tsang A."/>
            <person name="Grigoriev I.V."/>
            <person name="Stajich J.E."/>
            <person name="Spatafora J.W."/>
        </authorList>
    </citation>
    <scope>NUCLEOTIDE SEQUENCE</scope>
    <source>
        <strain evidence="2">RSA 2281</strain>
    </source>
</reference>
<evidence type="ECO:0000256" key="1">
    <source>
        <dbReference type="SAM" id="MobiDB-lite"/>
    </source>
</evidence>
<name>A0AAD5K318_9FUNG</name>
<organism evidence="2 3">
    <name type="scientific">Phascolomyces articulosus</name>
    <dbReference type="NCBI Taxonomy" id="60185"/>
    <lineage>
        <taxon>Eukaryota</taxon>
        <taxon>Fungi</taxon>
        <taxon>Fungi incertae sedis</taxon>
        <taxon>Mucoromycota</taxon>
        <taxon>Mucoromycotina</taxon>
        <taxon>Mucoromycetes</taxon>
        <taxon>Mucorales</taxon>
        <taxon>Lichtheimiaceae</taxon>
        <taxon>Phascolomyces</taxon>
    </lineage>
</organism>
<protein>
    <submittedName>
        <fullName evidence="2">Uncharacterized protein</fullName>
    </submittedName>
</protein>
<gene>
    <name evidence="2" type="ORF">BDA99DRAFT_564652</name>
</gene>
<dbReference type="EMBL" id="JAIXMP010000037">
    <property type="protein sequence ID" value="KAI9248825.1"/>
    <property type="molecule type" value="Genomic_DNA"/>
</dbReference>
<feature type="region of interest" description="Disordered" evidence="1">
    <location>
        <begin position="67"/>
        <end position="103"/>
    </location>
</feature>
<comment type="caution">
    <text evidence="2">The sequence shown here is derived from an EMBL/GenBank/DDBJ whole genome shotgun (WGS) entry which is preliminary data.</text>
</comment>
<reference evidence="2" key="1">
    <citation type="journal article" date="2022" name="IScience">
        <title>Evolution of zygomycete secretomes and the origins of terrestrial fungal ecologies.</title>
        <authorList>
            <person name="Chang Y."/>
            <person name="Wang Y."/>
            <person name="Mondo S."/>
            <person name="Ahrendt S."/>
            <person name="Andreopoulos W."/>
            <person name="Barry K."/>
            <person name="Beard J."/>
            <person name="Benny G.L."/>
            <person name="Blankenship S."/>
            <person name="Bonito G."/>
            <person name="Cuomo C."/>
            <person name="Desiro A."/>
            <person name="Gervers K.A."/>
            <person name="Hundley H."/>
            <person name="Kuo A."/>
            <person name="LaButti K."/>
            <person name="Lang B.F."/>
            <person name="Lipzen A."/>
            <person name="O'Donnell K."/>
            <person name="Pangilinan J."/>
            <person name="Reynolds N."/>
            <person name="Sandor L."/>
            <person name="Smith M.E."/>
            <person name="Tsang A."/>
            <person name="Grigoriev I.V."/>
            <person name="Stajich J.E."/>
            <person name="Spatafora J.W."/>
        </authorList>
    </citation>
    <scope>NUCLEOTIDE SEQUENCE</scope>
    <source>
        <strain evidence="2">RSA 2281</strain>
    </source>
</reference>
<dbReference type="AlphaFoldDB" id="A0AAD5K318"/>
<accession>A0AAD5K318</accession>
<evidence type="ECO:0000313" key="2">
    <source>
        <dbReference type="EMBL" id="KAI9248825.1"/>
    </source>
</evidence>
<keyword evidence="3" id="KW-1185">Reference proteome</keyword>